<reference evidence="10 11" key="1">
    <citation type="journal article" date="2012" name="J. Bacteriol.">
        <title>Genome Sequence of n-Alkane-Degrading Hydrocarboniphaga effusa Strain AP103T (ATCC BAA-332T).</title>
        <authorList>
            <person name="Chang H.K."/>
            <person name="Zylstra G.J."/>
            <person name="Chae J.C."/>
        </authorList>
    </citation>
    <scope>NUCLEOTIDE SEQUENCE [LARGE SCALE GENOMIC DNA]</scope>
    <source>
        <strain evidence="10 11">AP103</strain>
    </source>
</reference>
<dbReference type="AlphaFoldDB" id="I8I418"/>
<feature type="transmembrane region" description="Helical" evidence="9">
    <location>
        <begin position="151"/>
        <end position="169"/>
    </location>
</feature>
<feature type="transmembrane region" description="Helical" evidence="9">
    <location>
        <begin position="450"/>
        <end position="470"/>
    </location>
</feature>
<dbReference type="GO" id="GO:0005886">
    <property type="term" value="C:plasma membrane"/>
    <property type="evidence" value="ECO:0007669"/>
    <property type="project" value="UniProtKB-SubCell"/>
</dbReference>
<comment type="subcellular location">
    <subcellularLocation>
        <location evidence="1">Cell inner membrane</location>
        <topology evidence="1">Multi-pass membrane protein</topology>
    </subcellularLocation>
</comment>
<feature type="transmembrane region" description="Helical" evidence="9">
    <location>
        <begin position="117"/>
        <end position="139"/>
    </location>
</feature>
<feature type="transmembrane region" description="Helical" evidence="9">
    <location>
        <begin position="228"/>
        <end position="253"/>
    </location>
</feature>
<evidence type="ECO:0000256" key="6">
    <source>
        <dbReference type="ARBA" id="ARBA00022989"/>
    </source>
</evidence>
<feature type="transmembrane region" description="Helical" evidence="9">
    <location>
        <begin position="416"/>
        <end position="444"/>
    </location>
</feature>
<dbReference type="PANTHER" id="PTHR30574">
    <property type="entry name" value="INNER MEMBRANE PROTEIN YEDE"/>
    <property type="match status" value="1"/>
</dbReference>
<evidence type="ECO:0000256" key="4">
    <source>
        <dbReference type="ARBA" id="ARBA00022519"/>
    </source>
</evidence>
<keyword evidence="3" id="KW-1003">Cell membrane</keyword>
<name>I8I418_9GAMM</name>
<protein>
    <submittedName>
        <fullName evidence="10">Uncharacterized protein</fullName>
    </submittedName>
</protein>
<evidence type="ECO:0000256" key="5">
    <source>
        <dbReference type="ARBA" id="ARBA00022692"/>
    </source>
</evidence>
<dbReference type="PATRIC" id="fig|1172194.4.peg.986"/>
<dbReference type="EMBL" id="AKGD01000001">
    <property type="protein sequence ID" value="EIT70891.1"/>
    <property type="molecule type" value="Genomic_DNA"/>
</dbReference>
<keyword evidence="2" id="KW-0813">Transport</keyword>
<feature type="transmembrane region" description="Helical" evidence="9">
    <location>
        <begin position="47"/>
        <end position="66"/>
    </location>
</feature>
<dbReference type="RefSeq" id="WP_007183983.1">
    <property type="nucleotide sequence ID" value="NZ_AKGD01000001.1"/>
</dbReference>
<feature type="transmembrane region" description="Helical" evidence="9">
    <location>
        <begin position="384"/>
        <end position="404"/>
    </location>
</feature>
<keyword evidence="4" id="KW-0997">Cell inner membrane</keyword>
<proteinExistence type="inferred from homology"/>
<evidence type="ECO:0000256" key="1">
    <source>
        <dbReference type="ARBA" id="ARBA00004429"/>
    </source>
</evidence>
<sequence>MSSSTITRSAAPTGTAVSRRSGPLTAALLLLGALLASAIYLGIDTRFSYLLVYAWFGIGYGLLLQYGRFCMASAVRDLFAVGVPRMAVGVLVAVMLYSLISAAIQSTGINSFQPHPLGLHVLVGGLVFGLGMVLSGGCASSSLYKSGEGNLASALVLFSIAFSQAWFVTADGWIDVLVPASWATRAAAQDMPAQLSITQGWFDQFTAGYLWQLAGTTVADHLKLPATLWSYLFGNALLVAIVPSLMLLVLIYAKNYRKLYLRQRATSAPMTMRDELAGIWSMLTQSKNTALAGLGLGILAGLQMLVTGSLREHYGIFNFGELLSAMGYVDGLSIQDSVFDPGYWYITTQEAQWGGWLMSLAGIDTMDNLFFGLDNGIPNPLLNAPGMMSVGIIVGAAVLANISGEFKWKWPNTETAVLAISGGVLMGLGSRIGMGCNIGAFFATVTNGDLSGWVFLAGMTLGGYVSVKLLRMWIDWRLSRSGLDL</sequence>
<dbReference type="Proteomes" id="UP000003704">
    <property type="component" value="Unassembled WGS sequence"/>
</dbReference>
<organism evidence="10 11">
    <name type="scientific">Hydrocarboniphaga effusa AP103</name>
    <dbReference type="NCBI Taxonomy" id="1172194"/>
    <lineage>
        <taxon>Bacteria</taxon>
        <taxon>Pseudomonadati</taxon>
        <taxon>Pseudomonadota</taxon>
        <taxon>Gammaproteobacteria</taxon>
        <taxon>Nevskiales</taxon>
        <taxon>Nevskiaceae</taxon>
        <taxon>Hydrocarboniphaga</taxon>
    </lineage>
</organism>
<evidence type="ECO:0000313" key="10">
    <source>
        <dbReference type="EMBL" id="EIT70891.1"/>
    </source>
</evidence>
<evidence type="ECO:0000313" key="11">
    <source>
        <dbReference type="Proteomes" id="UP000003704"/>
    </source>
</evidence>
<feature type="transmembrane region" description="Helical" evidence="9">
    <location>
        <begin position="78"/>
        <end position="105"/>
    </location>
</feature>
<dbReference type="InterPro" id="IPR007272">
    <property type="entry name" value="Sulf_transp_TsuA/YedE"/>
</dbReference>
<evidence type="ECO:0000256" key="9">
    <source>
        <dbReference type="SAM" id="Phobius"/>
    </source>
</evidence>
<comment type="similarity">
    <text evidence="8">Belongs to the TsuA/YedE (TC 9.B.102) family.</text>
</comment>
<accession>I8I418</accession>
<comment type="caution">
    <text evidence="10">The sequence shown here is derived from an EMBL/GenBank/DDBJ whole genome shotgun (WGS) entry which is preliminary data.</text>
</comment>
<evidence type="ECO:0000256" key="8">
    <source>
        <dbReference type="ARBA" id="ARBA00035655"/>
    </source>
</evidence>
<gene>
    <name evidence="10" type="ORF">WQQ_10280</name>
</gene>
<feature type="transmembrane region" description="Helical" evidence="9">
    <location>
        <begin position="21"/>
        <end position="41"/>
    </location>
</feature>
<evidence type="ECO:0000256" key="3">
    <source>
        <dbReference type="ARBA" id="ARBA00022475"/>
    </source>
</evidence>
<keyword evidence="6 9" id="KW-1133">Transmembrane helix</keyword>
<keyword evidence="11" id="KW-1185">Reference proteome</keyword>
<feature type="transmembrane region" description="Helical" evidence="9">
    <location>
        <begin position="290"/>
        <end position="310"/>
    </location>
</feature>
<dbReference type="OrthoDB" id="9794165at2"/>
<evidence type="ECO:0000256" key="7">
    <source>
        <dbReference type="ARBA" id="ARBA00023136"/>
    </source>
</evidence>
<evidence type="ECO:0000256" key="2">
    <source>
        <dbReference type="ARBA" id="ARBA00022448"/>
    </source>
</evidence>
<dbReference type="STRING" id="1172194.WQQ_10280"/>
<dbReference type="PANTHER" id="PTHR30574:SF1">
    <property type="entry name" value="SULPHUR TRANSPORT DOMAIN-CONTAINING PROTEIN"/>
    <property type="match status" value="1"/>
</dbReference>
<keyword evidence="7 9" id="KW-0472">Membrane</keyword>
<keyword evidence="5 9" id="KW-0812">Transmembrane</keyword>
<dbReference type="Pfam" id="PF04143">
    <property type="entry name" value="Sulf_transp"/>
    <property type="match status" value="1"/>
</dbReference>